<evidence type="ECO:0000313" key="1">
    <source>
        <dbReference type="EMBL" id="GIY36840.1"/>
    </source>
</evidence>
<sequence length="64" mass="7360">MICPYPKKKQPHAKSVVWTVIPPAILAIEEEAYIKIANEYAIFDLDLKAKGYEQRPPDYLSPKE</sequence>
<protein>
    <submittedName>
        <fullName evidence="1">Uncharacterized protein</fullName>
    </submittedName>
</protein>
<organism evidence="1 2">
    <name type="scientific">Caerostris extrusa</name>
    <name type="common">Bark spider</name>
    <name type="synonym">Caerostris bankana</name>
    <dbReference type="NCBI Taxonomy" id="172846"/>
    <lineage>
        <taxon>Eukaryota</taxon>
        <taxon>Metazoa</taxon>
        <taxon>Ecdysozoa</taxon>
        <taxon>Arthropoda</taxon>
        <taxon>Chelicerata</taxon>
        <taxon>Arachnida</taxon>
        <taxon>Araneae</taxon>
        <taxon>Araneomorphae</taxon>
        <taxon>Entelegynae</taxon>
        <taxon>Araneoidea</taxon>
        <taxon>Araneidae</taxon>
        <taxon>Caerostris</taxon>
    </lineage>
</organism>
<feature type="non-terminal residue" evidence="1">
    <location>
        <position position="64"/>
    </location>
</feature>
<comment type="caution">
    <text evidence="1">The sequence shown here is derived from an EMBL/GenBank/DDBJ whole genome shotgun (WGS) entry which is preliminary data.</text>
</comment>
<dbReference type="AlphaFoldDB" id="A0AAV4SRX6"/>
<name>A0AAV4SRX6_CAEEX</name>
<dbReference type="EMBL" id="BPLR01010096">
    <property type="protein sequence ID" value="GIY36840.1"/>
    <property type="molecule type" value="Genomic_DNA"/>
</dbReference>
<keyword evidence="2" id="KW-1185">Reference proteome</keyword>
<gene>
    <name evidence="1" type="ORF">CEXT_619451</name>
</gene>
<accession>A0AAV4SRX6</accession>
<evidence type="ECO:0000313" key="2">
    <source>
        <dbReference type="Proteomes" id="UP001054945"/>
    </source>
</evidence>
<dbReference type="Proteomes" id="UP001054945">
    <property type="component" value="Unassembled WGS sequence"/>
</dbReference>
<reference evidence="1 2" key="1">
    <citation type="submission" date="2021-06" db="EMBL/GenBank/DDBJ databases">
        <title>Caerostris extrusa draft genome.</title>
        <authorList>
            <person name="Kono N."/>
            <person name="Arakawa K."/>
        </authorList>
    </citation>
    <scope>NUCLEOTIDE SEQUENCE [LARGE SCALE GENOMIC DNA]</scope>
</reference>
<proteinExistence type="predicted"/>